<reference evidence="2 3" key="1">
    <citation type="submission" date="2018-08" db="EMBL/GenBank/DDBJ databases">
        <title>Bacillus jemisoniae sp. nov., Bacillus chryseoplanitiae sp. nov., Bacillus resnikiae sp. nov., and Bacillus frankliniae sp. nov., isolated from Viking spacecraft and associated surfaces.</title>
        <authorList>
            <person name="Seuylemezian A."/>
            <person name="Vaishampayan P."/>
        </authorList>
    </citation>
    <scope>NUCLEOTIDE SEQUENCE [LARGE SCALE GENOMIC DNA]</scope>
    <source>
        <strain evidence="2 3">JJ-247</strain>
    </source>
</reference>
<dbReference type="OrthoDB" id="384378at2"/>
<comment type="caution">
    <text evidence="2">The sequence shown here is derived from an EMBL/GenBank/DDBJ whole genome shotgun (WGS) entry which is preliminary data.</text>
</comment>
<dbReference type="RefSeq" id="WP_119114658.1">
    <property type="nucleotide sequence ID" value="NZ_CBCSEO010000001.1"/>
</dbReference>
<feature type="domain" description="CYTH" evidence="1">
    <location>
        <begin position="4"/>
        <end position="192"/>
    </location>
</feature>
<dbReference type="CDD" id="cd07762">
    <property type="entry name" value="CYTH-like_Pase_1"/>
    <property type="match status" value="1"/>
</dbReference>
<sequence>MTENIEIEFKNILSFAEFELLKSFFNIGPEDFSTQVNHYFDTPSFSLKNHGCALRIRQKAQCLELTLKQPAEIGLLETNQKIDEAAMMIMKESSILPEGPVKEGVSRLVTNPVELSCFGSLATERAEKAYEGGLIVLDHSTYLNSEDYEIEYEVTDEKRGFEIFRELLETLKIPMRKTDNKIKRFYKQKYSDLRQQDKIL</sequence>
<dbReference type="InterPro" id="IPR033469">
    <property type="entry name" value="CYTH-like_dom_sf"/>
</dbReference>
<dbReference type="PIRSF" id="PIRSF012526">
    <property type="entry name" value="CYTH_UCP012526"/>
    <property type="match status" value="1"/>
</dbReference>
<dbReference type="Gene3D" id="2.40.320.10">
    <property type="entry name" value="Hypothetical Protein Pfu-838710-001"/>
    <property type="match status" value="1"/>
</dbReference>
<dbReference type="Pfam" id="PF01928">
    <property type="entry name" value="CYTH"/>
    <property type="match status" value="1"/>
</dbReference>
<evidence type="ECO:0000313" key="2">
    <source>
        <dbReference type="EMBL" id="RID82045.1"/>
    </source>
</evidence>
<proteinExistence type="predicted"/>
<keyword evidence="3" id="KW-1185">Reference proteome</keyword>
<dbReference type="PROSITE" id="PS51707">
    <property type="entry name" value="CYTH"/>
    <property type="match status" value="1"/>
</dbReference>
<organism evidence="2 3">
    <name type="scientific">Mesobacillus zeae</name>
    <dbReference type="NCBI Taxonomy" id="1917180"/>
    <lineage>
        <taxon>Bacteria</taxon>
        <taxon>Bacillati</taxon>
        <taxon>Bacillota</taxon>
        <taxon>Bacilli</taxon>
        <taxon>Bacillales</taxon>
        <taxon>Bacillaceae</taxon>
        <taxon>Mesobacillus</taxon>
    </lineage>
</organism>
<dbReference type="SUPFAM" id="SSF55154">
    <property type="entry name" value="CYTH-like phosphatases"/>
    <property type="match status" value="1"/>
</dbReference>
<dbReference type="InterPro" id="IPR023577">
    <property type="entry name" value="CYTH_domain"/>
</dbReference>
<evidence type="ECO:0000313" key="3">
    <source>
        <dbReference type="Proteomes" id="UP000265816"/>
    </source>
</evidence>
<gene>
    <name evidence="2" type="ORF">D1970_20225</name>
</gene>
<protein>
    <submittedName>
        <fullName evidence="2">CYTH domain-containing protein</fullName>
    </submittedName>
</protein>
<dbReference type="InterPro" id="IPR009195">
    <property type="entry name" value="Uncharacterised_YjbK"/>
</dbReference>
<name>A0A398AWS2_9BACI</name>
<dbReference type="EMBL" id="QWVT01000044">
    <property type="protein sequence ID" value="RID82045.1"/>
    <property type="molecule type" value="Genomic_DNA"/>
</dbReference>
<dbReference type="SMART" id="SM01118">
    <property type="entry name" value="CYTH"/>
    <property type="match status" value="1"/>
</dbReference>
<dbReference type="AlphaFoldDB" id="A0A398AWS2"/>
<evidence type="ECO:0000259" key="1">
    <source>
        <dbReference type="PROSITE" id="PS51707"/>
    </source>
</evidence>
<dbReference type="Proteomes" id="UP000265816">
    <property type="component" value="Unassembled WGS sequence"/>
</dbReference>
<accession>A0A398AWS2</accession>